<name>A0A8X6VP66_TRICX</name>
<dbReference type="EMBL" id="BMAU01021335">
    <property type="protein sequence ID" value="GFY15848.1"/>
    <property type="molecule type" value="Genomic_DNA"/>
</dbReference>
<dbReference type="Proteomes" id="UP000887159">
    <property type="component" value="Unassembled WGS sequence"/>
</dbReference>
<sequence>MVRFTQKFLIEGFFKTFLVASYCAYQSNTIKPKIEIKMAPHRPRKSGPTEYTTNEEDMIIFDVEEEPELNPKYVLNMDGFTYKGEL</sequence>
<gene>
    <name evidence="1" type="ORF">TNCV_1284931</name>
</gene>
<evidence type="ECO:0000313" key="2">
    <source>
        <dbReference type="Proteomes" id="UP000887159"/>
    </source>
</evidence>
<organism evidence="1 2">
    <name type="scientific">Trichonephila clavipes</name>
    <name type="common">Golden silk orbweaver</name>
    <name type="synonym">Nephila clavipes</name>
    <dbReference type="NCBI Taxonomy" id="2585209"/>
    <lineage>
        <taxon>Eukaryota</taxon>
        <taxon>Metazoa</taxon>
        <taxon>Ecdysozoa</taxon>
        <taxon>Arthropoda</taxon>
        <taxon>Chelicerata</taxon>
        <taxon>Arachnida</taxon>
        <taxon>Araneae</taxon>
        <taxon>Araneomorphae</taxon>
        <taxon>Entelegynae</taxon>
        <taxon>Araneoidea</taxon>
        <taxon>Nephilidae</taxon>
        <taxon>Trichonephila</taxon>
    </lineage>
</organism>
<comment type="caution">
    <text evidence="1">The sequence shown here is derived from an EMBL/GenBank/DDBJ whole genome shotgun (WGS) entry which is preliminary data.</text>
</comment>
<evidence type="ECO:0000313" key="1">
    <source>
        <dbReference type="EMBL" id="GFY15848.1"/>
    </source>
</evidence>
<protein>
    <submittedName>
        <fullName evidence="1">Uncharacterized protein</fullName>
    </submittedName>
</protein>
<reference evidence="1" key="1">
    <citation type="submission" date="2020-08" db="EMBL/GenBank/DDBJ databases">
        <title>Multicomponent nature underlies the extraordinary mechanical properties of spider dragline silk.</title>
        <authorList>
            <person name="Kono N."/>
            <person name="Nakamura H."/>
            <person name="Mori M."/>
            <person name="Yoshida Y."/>
            <person name="Ohtoshi R."/>
            <person name="Malay A.D."/>
            <person name="Moran D.A.P."/>
            <person name="Tomita M."/>
            <person name="Numata K."/>
            <person name="Arakawa K."/>
        </authorList>
    </citation>
    <scope>NUCLEOTIDE SEQUENCE</scope>
</reference>
<proteinExistence type="predicted"/>
<keyword evidence="2" id="KW-1185">Reference proteome</keyword>
<accession>A0A8X6VP66</accession>
<dbReference type="AlphaFoldDB" id="A0A8X6VP66"/>